<organism evidence="2 3">
    <name type="scientific">Granulicella rosea</name>
    <dbReference type="NCBI Taxonomy" id="474952"/>
    <lineage>
        <taxon>Bacteria</taxon>
        <taxon>Pseudomonadati</taxon>
        <taxon>Acidobacteriota</taxon>
        <taxon>Terriglobia</taxon>
        <taxon>Terriglobales</taxon>
        <taxon>Acidobacteriaceae</taxon>
        <taxon>Granulicella</taxon>
    </lineage>
</organism>
<protein>
    <submittedName>
        <fullName evidence="2">Putative beta-barrel porin-2, OmpL-like. bbp2</fullName>
    </submittedName>
</protein>
<dbReference type="Pfam" id="PF07642">
    <property type="entry name" value="BBP2"/>
    <property type="match status" value="1"/>
</dbReference>
<dbReference type="Proteomes" id="UP000198356">
    <property type="component" value="Unassembled WGS sequence"/>
</dbReference>
<dbReference type="InterPro" id="IPR011486">
    <property type="entry name" value="BBP2"/>
</dbReference>
<accession>A0A239IMK4</accession>
<dbReference type="AlphaFoldDB" id="A0A239IMK4"/>
<dbReference type="EMBL" id="FZOU01000003">
    <property type="protein sequence ID" value="SNS94283.1"/>
    <property type="molecule type" value="Genomic_DNA"/>
</dbReference>
<dbReference type="RefSeq" id="WP_245817919.1">
    <property type="nucleotide sequence ID" value="NZ_FZOU01000003.1"/>
</dbReference>
<name>A0A239IMK4_9BACT</name>
<reference evidence="2 3" key="1">
    <citation type="submission" date="2017-06" db="EMBL/GenBank/DDBJ databases">
        <authorList>
            <person name="Kim H.J."/>
            <person name="Triplett B.A."/>
        </authorList>
    </citation>
    <scope>NUCLEOTIDE SEQUENCE [LARGE SCALE GENOMIC DNA]</scope>
    <source>
        <strain evidence="2 3">DSM 18704</strain>
    </source>
</reference>
<gene>
    <name evidence="2" type="ORF">SAMN05421770_103165</name>
</gene>
<proteinExistence type="predicted"/>
<evidence type="ECO:0000256" key="1">
    <source>
        <dbReference type="SAM" id="MobiDB-lite"/>
    </source>
</evidence>
<evidence type="ECO:0000313" key="2">
    <source>
        <dbReference type="EMBL" id="SNS94283.1"/>
    </source>
</evidence>
<sequence length="468" mass="52500">MIPLSILFWCTNSHAQTVTQPQPQTAAAATLPEAPHPESFLGRFTDFYRQDWHPAPTADPAPERRGLASPLDSPPFPSSDWSYGGSPVLGEPDTNSYPIMTALKLAGSRTKFYGWVSPTGNVSTSAHSNSPTGDDAYSNRVELGQIVFYLERLPNTVQREHIDIGYHFTALYGTDYRYTLDKGYLSNQLLVHNHQYGFDPALEYVDLYLPKIAKGMNIRAGRFISIPGIEAQLTPNNYMYSHSLLYSIDPFTDTGVLATVQLSDQWLVQAGITASHDVAPWTVDAQPTFTGCASYTTKSVDNNFYVCANGINDGKYAYNNTQQYDATWYHKFSKSWHMATEAFGMYQRDVPTVGGSLPIQTNTNGAVCQAGQTACFAPEWAVVNYVNKELSPHNFVGFRSDFLNDEKGQRTGYNTKYTENTLMLSHWIGTTIQMRPEIRLDHAWDRRAYDRGTKQTQFTLATDLIFHF</sequence>
<feature type="region of interest" description="Disordered" evidence="1">
    <location>
        <begin position="52"/>
        <end position="76"/>
    </location>
</feature>
<evidence type="ECO:0000313" key="3">
    <source>
        <dbReference type="Proteomes" id="UP000198356"/>
    </source>
</evidence>
<keyword evidence="3" id="KW-1185">Reference proteome</keyword>